<organism evidence="1 2">
    <name type="scientific">Streptomyces violaceochromogenes</name>
    <dbReference type="NCBI Taxonomy" id="67377"/>
    <lineage>
        <taxon>Bacteria</taxon>
        <taxon>Bacillati</taxon>
        <taxon>Actinomycetota</taxon>
        <taxon>Actinomycetes</taxon>
        <taxon>Kitasatosporales</taxon>
        <taxon>Streptomycetaceae</taxon>
        <taxon>Streptomyces</taxon>
    </lineage>
</organism>
<comment type="caution">
    <text evidence="1">The sequence shown here is derived from an EMBL/GenBank/DDBJ whole genome shotgun (WGS) entry which is preliminary data.</text>
</comment>
<proteinExistence type="predicted"/>
<evidence type="ECO:0000313" key="1">
    <source>
        <dbReference type="EMBL" id="MEC7050772.1"/>
    </source>
</evidence>
<reference evidence="1 2" key="1">
    <citation type="submission" date="2024-01" db="EMBL/GenBank/DDBJ databases">
        <title>Genome analysis.</title>
        <authorList>
            <person name="Zhang K."/>
        </authorList>
    </citation>
    <scope>NUCLEOTIDE SEQUENCE [LARGE SCALE GENOMIC DNA]</scope>
    <source>
        <strain evidence="1 2">CGMCC 4.1753</strain>
    </source>
</reference>
<evidence type="ECO:0000313" key="2">
    <source>
        <dbReference type="Proteomes" id="UP001353952"/>
    </source>
</evidence>
<keyword evidence="2" id="KW-1185">Reference proteome</keyword>
<accession>A0ABU6LN30</accession>
<dbReference type="EMBL" id="JAYXNZ010000001">
    <property type="protein sequence ID" value="MEC7050772.1"/>
    <property type="molecule type" value="Genomic_DNA"/>
</dbReference>
<gene>
    <name evidence="1" type="ORF">RFN57_00310</name>
</gene>
<sequence length="63" mass="7077">MGLRATGELKQLILEYATHVVVHLDAAVVRIHAELVRLRPQSAELAAARRGRLRPGRWWHAGC</sequence>
<dbReference type="Proteomes" id="UP001353952">
    <property type="component" value="Unassembled WGS sequence"/>
</dbReference>
<name>A0ABU6LN30_9ACTN</name>
<protein>
    <submittedName>
        <fullName evidence="1">Uncharacterized protein</fullName>
    </submittedName>
</protein>
<dbReference type="RefSeq" id="WP_191847728.1">
    <property type="nucleotide sequence ID" value="NZ_BMUO01000008.1"/>
</dbReference>